<dbReference type="EMBL" id="BTRK01000004">
    <property type="protein sequence ID" value="GMR50222.1"/>
    <property type="molecule type" value="Genomic_DNA"/>
</dbReference>
<feature type="compositionally biased region" description="Basic and acidic residues" evidence="1">
    <location>
        <begin position="1"/>
        <end position="28"/>
    </location>
</feature>
<sequence>SLSAEAEAREAEREAEEREEREKKEVMERRRKVMEKKREKNGEGTKITWSSTEEAKRDEIRKLAGQLSDKHLEHEIKRILHVSDAEAAQMRLELKRESAL</sequence>
<dbReference type="Proteomes" id="UP001328107">
    <property type="component" value="Unassembled WGS sequence"/>
</dbReference>
<organism evidence="2 3">
    <name type="scientific">Pristionchus mayeri</name>
    <dbReference type="NCBI Taxonomy" id="1317129"/>
    <lineage>
        <taxon>Eukaryota</taxon>
        <taxon>Metazoa</taxon>
        <taxon>Ecdysozoa</taxon>
        <taxon>Nematoda</taxon>
        <taxon>Chromadorea</taxon>
        <taxon>Rhabditida</taxon>
        <taxon>Rhabditina</taxon>
        <taxon>Diplogasteromorpha</taxon>
        <taxon>Diplogasteroidea</taxon>
        <taxon>Neodiplogasteridae</taxon>
        <taxon>Pristionchus</taxon>
    </lineage>
</organism>
<comment type="caution">
    <text evidence="2">The sequence shown here is derived from an EMBL/GenBank/DDBJ whole genome shotgun (WGS) entry which is preliminary data.</text>
</comment>
<feature type="non-terminal residue" evidence="2">
    <location>
        <position position="1"/>
    </location>
</feature>
<proteinExistence type="predicted"/>
<name>A0AAN5CTC5_9BILA</name>
<protein>
    <submittedName>
        <fullName evidence="2">Uncharacterized protein</fullName>
    </submittedName>
</protein>
<evidence type="ECO:0000313" key="2">
    <source>
        <dbReference type="EMBL" id="GMR50222.1"/>
    </source>
</evidence>
<feature type="region of interest" description="Disordered" evidence="1">
    <location>
        <begin position="1"/>
        <end position="55"/>
    </location>
</feature>
<reference evidence="3" key="1">
    <citation type="submission" date="2022-10" db="EMBL/GenBank/DDBJ databases">
        <title>Genome assembly of Pristionchus species.</title>
        <authorList>
            <person name="Yoshida K."/>
            <person name="Sommer R.J."/>
        </authorList>
    </citation>
    <scope>NUCLEOTIDE SEQUENCE [LARGE SCALE GENOMIC DNA]</scope>
    <source>
        <strain evidence="3">RS5460</strain>
    </source>
</reference>
<evidence type="ECO:0000256" key="1">
    <source>
        <dbReference type="SAM" id="MobiDB-lite"/>
    </source>
</evidence>
<accession>A0AAN5CTC5</accession>
<evidence type="ECO:0000313" key="3">
    <source>
        <dbReference type="Proteomes" id="UP001328107"/>
    </source>
</evidence>
<keyword evidence="3" id="KW-1185">Reference proteome</keyword>
<feature type="non-terminal residue" evidence="2">
    <location>
        <position position="100"/>
    </location>
</feature>
<dbReference type="AlphaFoldDB" id="A0AAN5CTC5"/>
<gene>
    <name evidence="2" type="ORF">PMAYCL1PPCAC_20417</name>
</gene>